<evidence type="ECO:0000259" key="1">
    <source>
        <dbReference type="Pfam" id="PF21906"/>
    </source>
</evidence>
<organism evidence="2 3">
    <name type="scientific">Parvularcula marina</name>
    <dbReference type="NCBI Taxonomy" id="2292771"/>
    <lineage>
        <taxon>Bacteria</taxon>
        <taxon>Pseudomonadati</taxon>
        <taxon>Pseudomonadota</taxon>
        <taxon>Alphaproteobacteria</taxon>
        <taxon>Parvularculales</taxon>
        <taxon>Parvularculaceae</taxon>
        <taxon>Parvularcula</taxon>
    </lineage>
</organism>
<dbReference type="Gene3D" id="1.10.10.10">
    <property type="entry name" value="Winged helix-like DNA-binding domain superfamily/Winged helix DNA-binding domain"/>
    <property type="match status" value="1"/>
</dbReference>
<dbReference type="PIRSF" id="PIRSF019423">
    <property type="entry name" value="NMN_biosyn"/>
    <property type="match status" value="1"/>
</dbReference>
<dbReference type="OrthoDB" id="9786141at2"/>
<dbReference type="SUPFAM" id="SSF55811">
    <property type="entry name" value="Nudix"/>
    <property type="match status" value="1"/>
</dbReference>
<reference evidence="2 3" key="1">
    <citation type="submission" date="2018-08" db="EMBL/GenBank/DDBJ databases">
        <title>Parvularcula sp. SM1705, isolated from surface water of the South Sea China.</title>
        <authorList>
            <person name="Sun L."/>
        </authorList>
    </citation>
    <scope>NUCLEOTIDE SEQUENCE [LARGE SCALE GENOMIC DNA]</scope>
    <source>
        <strain evidence="2 3">SM1705</strain>
    </source>
</reference>
<dbReference type="SUPFAM" id="SSF46785">
    <property type="entry name" value="Winged helix' DNA-binding domain"/>
    <property type="match status" value="1"/>
</dbReference>
<dbReference type="InterPro" id="IPR015797">
    <property type="entry name" value="NUDIX_hydrolase-like_dom_sf"/>
</dbReference>
<dbReference type="RefSeq" id="WP_116392312.1">
    <property type="nucleotide sequence ID" value="NZ_QUQO01000001.1"/>
</dbReference>
<keyword evidence="3" id="KW-1185">Reference proteome</keyword>
<gene>
    <name evidence="2" type="ORF">DX908_10635</name>
</gene>
<proteinExistence type="predicted"/>
<dbReference type="AlphaFoldDB" id="A0A371RJR0"/>
<name>A0A371RJR0_9PROT</name>
<comment type="caution">
    <text evidence="2">The sequence shown here is derived from an EMBL/GenBank/DDBJ whole genome shotgun (WGS) entry which is preliminary data.</text>
</comment>
<evidence type="ECO:0000313" key="3">
    <source>
        <dbReference type="Proteomes" id="UP000264589"/>
    </source>
</evidence>
<dbReference type="InterPro" id="IPR036388">
    <property type="entry name" value="WH-like_DNA-bd_sf"/>
</dbReference>
<dbReference type="EMBL" id="QUQO01000001">
    <property type="protein sequence ID" value="RFB05679.1"/>
    <property type="molecule type" value="Genomic_DNA"/>
</dbReference>
<feature type="domain" description="NrtR DNA-binding winged helix" evidence="1">
    <location>
        <begin position="234"/>
        <end position="292"/>
    </location>
</feature>
<dbReference type="InterPro" id="IPR054105">
    <property type="entry name" value="WHD_NrtR"/>
</dbReference>
<evidence type="ECO:0000313" key="2">
    <source>
        <dbReference type="EMBL" id="RFB05679.1"/>
    </source>
</evidence>
<accession>A0A371RJR0</accession>
<dbReference type="InterPro" id="IPR011213">
    <property type="entry name" value="NMN_biosyn"/>
</dbReference>
<dbReference type="Proteomes" id="UP000264589">
    <property type="component" value="Unassembled WGS sequence"/>
</dbReference>
<protein>
    <submittedName>
        <fullName evidence="2">NAD regulator</fullName>
    </submittedName>
</protein>
<dbReference type="Pfam" id="PF21906">
    <property type="entry name" value="WHD_NrtR"/>
    <property type="match status" value="1"/>
</dbReference>
<sequence length="312" mass="35145">MSEHRLVIGLNAVLAALEGPSPCVLCVERSVGWALPFGAFDPGAHRTFEIGLRQFVELQADVPLGYVEQLYTFGDMGREAPRAVMRDTEPSDRVVSVGYLGLAPECVPPAIDRAQWVDWYTYFPWEDWRDGAPSILTDDILPKLDVWADSEDRRARLRASFALEGVPWEEERVLDRYELLYEAGLVPEEARDRGETARATDESLGRPMLSDHRRILATAIGRLRGKLRYRPILFQMMPEHFTLTDLQLAVEAILGFRLHKQNFRRSLESAGLVEKTDIVAASTGGRPAALYRASALALEKHSLGMTLPRMRQ</sequence>
<dbReference type="InParanoid" id="A0A371RJR0"/>
<dbReference type="Gene3D" id="3.90.79.10">
    <property type="entry name" value="Nucleoside Triphosphate Pyrophosphohydrolase"/>
    <property type="match status" value="1"/>
</dbReference>
<dbReference type="InterPro" id="IPR036390">
    <property type="entry name" value="WH_DNA-bd_sf"/>
</dbReference>